<proteinExistence type="predicted"/>
<sequence>MRTCFILLLFLGFGINCVAQIGAVIGNDNYPQKNHSTKTERFSTSKLAFSITRNATSDAEKAAEIFKWITQNISYDHELMRNKKLQKQFYTSEENVIKKVLERRMALCGGFAFLFKKLCADVSISSEVIHGFTKKYSGKVQNRIVPEHTWNAVKLNGKWHLLDITWAISHGTAKNPDSFWYLVKPAEFILSHYPENEKWTLLKNPTSFLEFQQHAKK</sequence>
<gene>
    <name evidence="3" type="ORF">QRD02_00675</name>
</gene>
<evidence type="ECO:0000259" key="2">
    <source>
        <dbReference type="SMART" id="SM00460"/>
    </source>
</evidence>
<dbReference type="SUPFAM" id="SSF54001">
    <property type="entry name" value="Cysteine proteinases"/>
    <property type="match status" value="1"/>
</dbReference>
<dbReference type="InterPro" id="IPR052557">
    <property type="entry name" value="CAP/Cytokinesis_protein"/>
</dbReference>
<dbReference type="Gene3D" id="3.10.620.30">
    <property type="match status" value="1"/>
</dbReference>
<dbReference type="InterPro" id="IPR002931">
    <property type="entry name" value="Transglutaminase-like"/>
</dbReference>
<evidence type="ECO:0000256" key="1">
    <source>
        <dbReference type="SAM" id="SignalP"/>
    </source>
</evidence>
<dbReference type="PANTHER" id="PTHR46333:SF2">
    <property type="entry name" value="CYTOKINESIS PROTEIN 3"/>
    <property type="match status" value="1"/>
</dbReference>
<feature type="domain" description="Transglutaminase-like" evidence="2">
    <location>
        <begin position="100"/>
        <end position="166"/>
    </location>
</feature>
<keyword evidence="1" id="KW-0732">Signal</keyword>
<keyword evidence="4" id="KW-1185">Reference proteome</keyword>
<dbReference type="InterPro" id="IPR038765">
    <property type="entry name" value="Papain-like_cys_pep_sf"/>
</dbReference>
<dbReference type="Pfam" id="PF01841">
    <property type="entry name" value="Transglut_core"/>
    <property type="match status" value="1"/>
</dbReference>
<protein>
    <submittedName>
        <fullName evidence="3">Transglutaminase domain-containing protein</fullName>
    </submittedName>
</protein>
<evidence type="ECO:0000313" key="4">
    <source>
        <dbReference type="Proteomes" id="UP001244787"/>
    </source>
</evidence>
<feature type="signal peptide" evidence="1">
    <location>
        <begin position="1"/>
        <end position="19"/>
    </location>
</feature>
<feature type="chain" id="PRO_5046194323" evidence="1">
    <location>
        <begin position="20"/>
        <end position="217"/>
    </location>
</feature>
<comment type="caution">
    <text evidence="3">The sequence shown here is derived from an EMBL/GenBank/DDBJ whole genome shotgun (WGS) entry which is preliminary data.</text>
</comment>
<dbReference type="Proteomes" id="UP001244787">
    <property type="component" value="Unassembled WGS sequence"/>
</dbReference>
<evidence type="ECO:0000313" key="3">
    <source>
        <dbReference type="EMBL" id="MDN3722880.1"/>
    </source>
</evidence>
<dbReference type="RefSeq" id="WP_290252968.1">
    <property type="nucleotide sequence ID" value="NZ_JAUGQQ010000001.1"/>
</dbReference>
<name>A0ABT8DCN3_9FLAO</name>
<organism evidence="3 4">
    <name type="scientific">Aequorivita aurantiaca</name>
    <dbReference type="NCBI Taxonomy" id="3053356"/>
    <lineage>
        <taxon>Bacteria</taxon>
        <taxon>Pseudomonadati</taxon>
        <taxon>Bacteroidota</taxon>
        <taxon>Flavobacteriia</taxon>
        <taxon>Flavobacteriales</taxon>
        <taxon>Flavobacteriaceae</taxon>
        <taxon>Aequorivita</taxon>
    </lineage>
</organism>
<dbReference type="EMBL" id="JAUGQQ010000001">
    <property type="protein sequence ID" value="MDN3722880.1"/>
    <property type="molecule type" value="Genomic_DNA"/>
</dbReference>
<dbReference type="PANTHER" id="PTHR46333">
    <property type="entry name" value="CYTOKINESIS PROTEIN 3"/>
    <property type="match status" value="1"/>
</dbReference>
<dbReference type="SMART" id="SM00460">
    <property type="entry name" value="TGc"/>
    <property type="match status" value="1"/>
</dbReference>
<reference evidence="3 4" key="1">
    <citation type="submission" date="2023-06" db="EMBL/GenBank/DDBJ databases">
        <authorList>
            <person name="Ye Y.-Q."/>
            <person name="Du Z.-J."/>
        </authorList>
    </citation>
    <scope>NUCLEOTIDE SEQUENCE [LARGE SCALE GENOMIC DNA]</scope>
    <source>
        <strain evidence="3 4">SDUM287046</strain>
    </source>
</reference>
<accession>A0ABT8DCN3</accession>